<keyword evidence="4 9" id="KW-0949">S-adenosyl-L-methionine</keyword>
<dbReference type="SFLD" id="SFLDS00029">
    <property type="entry name" value="Radical_SAM"/>
    <property type="match status" value="1"/>
</dbReference>
<dbReference type="UniPathway" id="UPA00538">
    <property type="reaction ID" value="UER00593"/>
</dbReference>
<dbReference type="InterPro" id="IPR013785">
    <property type="entry name" value="Aldolase_TIM"/>
</dbReference>
<dbReference type="NCBIfam" id="NF009544">
    <property type="entry name" value="PRK12928.1"/>
    <property type="match status" value="1"/>
</dbReference>
<feature type="binding site" evidence="9">
    <location>
        <position position="43"/>
    </location>
    <ligand>
        <name>[4Fe-4S] cluster</name>
        <dbReference type="ChEBI" id="CHEBI:49883"/>
        <label>1</label>
    </ligand>
</feature>
<dbReference type="PANTHER" id="PTHR10949:SF0">
    <property type="entry name" value="LIPOYL SYNTHASE, MITOCHONDRIAL"/>
    <property type="match status" value="1"/>
</dbReference>
<comment type="catalytic activity">
    <reaction evidence="8 9">
        <text>[[Fe-S] cluster scaffold protein carrying a second [4Fe-4S](2+) cluster] + N(6)-octanoyl-L-lysyl-[protein] + 2 oxidized [2Fe-2S]-[ferredoxin] + 2 S-adenosyl-L-methionine + 4 H(+) = [[Fe-S] cluster scaffold protein] + N(6)-[(R)-dihydrolipoyl]-L-lysyl-[protein] + 4 Fe(3+) + 2 hydrogen sulfide + 2 5'-deoxyadenosine + 2 L-methionine + 2 reduced [2Fe-2S]-[ferredoxin]</text>
        <dbReference type="Rhea" id="RHEA:16585"/>
        <dbReference type="Rhea" id="RHEA-COMP:9928"/>
        <dbReference type="Rhea" id="RHEA-COMP:10000"/>
        <dbReference type="Rhea" id="RHEA-COMP:10001"/>
        <dbReference type="Rhea" id="RHEA-COMP:10475"/>
        <dbReference type="Rhea" id="RHEA-COMP:14568"/>
        <dbReference type="Rhea" id="RHEA-COMP:14569"/>
        <dbReference type="ChEBI" id="CHEBI:15378"/>
        <dbReference type="ChEBI" id="CHEBI:17319"/>
        <dbReference type="ChEBI" id="CHEBI:29034"/>
        <dbReference type="ChEBI" id="CHEBI:29919"/>
        <dbReference type="ChEBI" id="CHEBI:33722"/>
        <dbReference type="ChEBI" id="CHEBI:33737"/>
        <dbReference type="ChEBI" id="CHEBI:33738"/>
        <dbReference type="ChEBI" id="CHEBI:57844"/>
        <dbReference type="ChEBI" id="CHEBI:59789"/>
        <dbReference type="ChEBI" id="CHEBI:78809"/>
        <dbReference type="ChEBI" id="CHEBI:83100"/>
        <dbReference type="EC" id="2.8.1.8"/>
    </reaction>
</comment>
<proteinExistence type="inferred from homology"/>
<dbReference type="EMBL" id="JACNJH010000117">
    <property type="protein sequence ID" value="MBC8361023.1"/>
    <property type="molecule type" value="Genomic_DNA"/>
</dbReference>
<dbReference type="InterPro" id="IPR031691">
    <property type="entry name" value="LIAS_N"/>
</dbReference>
<evidence type="ECO:0000256" key="6">
    <source>
        <dbReference type="ARBA" id="ARBA00023004"/>
    </source>
</evidence>
<dbReference type="GO" id="GO:0051539">
    <property type="term" value="F:4 iron, 4 sulfur cluster binding"/>
    <property type="evidence" value="ECO:0007669"/>
    <property type="project" value="UniProtKB-UniRule"/>
</dbReference>
<comment type="pathway">
    <text evidence="9">Protein modification; protein lipoylation via endogenous pathway; protein N(6)-(lipoyl)lysine from octanoyl-[acyl-carrier-protein]: step 2/2.</text>
</comment>
<dbReference type="PIRSF" id="PIRSF005963">
    <property type="entry name" value="Lipoyl_synth"/>
    <property type="match status" value="1"/>
</dbReference>
<comment type="cofactor">
    <cofactor evidence="9">
        <name>[4Fe-4S] cluster</name>
        <dbReference type="ChEBI" id="CHEBI:49883"/>
    </cofactor>
    <text evidence="9">Binds 2 [4Fe-4S] clusters per subunit. One cluster is coordinated with 3 cysteines and an exchangeable S-adenosyl-L-methionine.</text>
</comment>
<dbReference type="Pfam" id="PF16881">
    <property type="entry name" value="LIAS_N"/>
    <property type="match status" value="1"/>
</dbReference>
<dbReference type="SFLD" id="SFLDG01058">
    <property type="entry name" value="lipoyl_synthase_like"/>
    <property type="match status" value="1"/>
</dbReference>
<comment type="similarity">
    <text evidence="9">Belongs to the radical SAM superfamily. Lipoyl synthase family.</text>
</comment>
<dbReference type="NCBIfam" id="TIGR00510">
    <property type="entry name" value="lipA"/>
    <property type="match status" value="1"/>
</dbReference>
<feature type="binding site" evidence="9">
    <location>
        <position position="48"/>
    </location>
    <ligand>
        <name>[4Fe-4S] cluster</name>
        <dbReference type="ChEBI" id="CHEBI:49883"/>
        <label>1</label>
    </ligand>
</feature>
<dbReference type="InterPro" id="IPR003698">
    <property type="entry name" value="Lipoyl_synth"/>
</dbReference>
<feature type="binding site" evidence="9">
    <location>
        <position position="282"/>
    </location>
    <ligand>
        <name>[4Fe-4S] cluster</name>
        <dbReference type="ChEBI" id="CHEBI:49883"/>
        <label>1</label>
    </ligand>
</feature>
<dbReference type="GO" id="GO:0016992">
    <property type="term" value="F:lipoate synthase activity"/>
    <property type="evidence" value="ECO:0007669"/>
    <property type="project" value="UniProtKB-UniRule"/>
</dbReference>
<dbReference type="CDD" id="cd01335">
    <property type="entry name" value="Radical_SAM"/>
    <property type="match status" value="1"/>
</dbReference>
<dbReference type="Gene3D" id="3.20.20.70">
    <property type="entry name" value="Aldolase class I"/>
    <property type="match status" value="1"/>
</dbReference>
<keyword evidence="5 9" id="KW-0479">Metal-binding</keyword>
<protein>
    <recommendedName>
        <fullName evidence="9">Lipoyl synthase</fullName>
        <ecNumber evidence="9">2.8.1.8</ecNumber>
    </recommendedName>
    <alternativeName>
        <fullName evidence="9">Lip-syn</fullName>
        <shortName evidence="9">LS</shortName>
    </alternativeName>
    <alternativeName>
        <fullName evidence="9">Lipoate synthase</fullName>
    </alternativeName>
    <alternativeName>
        <fullName evidence="9">Lipoic acid synthase</fullName>
    </alternativeName>
    <alternativeName>
        <fullName evidence="9">Sulfur insertion protein LipA</fullName>
    </alternativeName>
</protein>
<dbReference type="InterPro" id="IPR006638">
    <property type="entry name" value="Elp3/MiaA/NifB-like_rSAM"/>
</dbReference>
<comment type="subcellular location">
    <subcellularLocation>
        <location evidence="9">Cytoplasm</location>
    </subcellularLocation>
</comment>
<keyword evidence="1 9" id="KW-0004">4Fe-4S</keyword>
<comment type="function">
    <text evidence="9">Catalyzes the radical-mediated insertion of two sulfur atoms into the C-6 and C-8 positions of the octanoyl moiety bound to the lipoyl domains of lipoate-dependent enzymes, thereby converting the octanoylated domains into lipoylated derivatives.</text>
</comment>
<keyword evidence="3 9" id="KW-0808">Transferase</keyword>
<dbReference type="SUPFAM" id="SSF102114">
    <property type="entry name" value="Radical SAM enzymes"/>
    <property type="match status" value="1"/>
</dbReference>
<evidence type="ECO:0000313" key="12">
    <source>
        <dbReference type="Proteomes" id="UP000603434"/>
    </source>
</evidence>
<evidence type="ECO:0000256" key="3">
    <source>
        <dbReference type="ARBA" id="ARBA00022679"/>
    </source>
</evidence>
<dbReference type="GO" id="GO:0046872">
    <property type="term" value="F:metal ion binding"/>
    <property type="evidence" value="ECO:0007669"/>
    <property type="project" value="UniProtKB-KW"/>
</dbReference>
<dbReference type="HAMAP" id="MF_00206">
    <property type="entry name" value="Lipoyl_synth"/>
    <property type="match status" value="1"/>
</dbReference>
<evidence type="ECO:0000256" key="1">
    <source>
        <dbReference type="ARBA" id="ARBA00022485"/>
    </source>
</evidence>
<feature type="binding site" evidence="9">
    <location>
        <position position="69"/>
    </location>
    <ligand>
        <name>[4Fe-4S] cluster</name>
        <dbReference type="ChEBI" id="CHEBI:49883"/>
        <label>2</label>
        <note>4Fe-4S-S-AdoMet</note>
    </ligand>
</feature>
<dbReference type="InterPro" id="IPR007197">
    <property type="entry name" value="rSAM"/>
</dbReference>
<dbReference type="NCBIfam" id="NF004019">
    <property type="entry name" value="PRK05481.1"/>
    <property type="match status" value="1"/>
</dbReference>
<dbReference type="EC" id="2.8.1.8" evidence="9"/>
<feature type="binding site" evidence="9">
    <location>
        <position position="54"/>
    </location>
    <ligand>
        <name>[4Fe-4S] cluster</name>
        <dbReference type="ChEBI" id="CHEBI:49883"/>
        <label>1</label>
    </ligand>
</feature>
<evidence type="ECO:0000256" key="2">
    <source>
        <dbReference type="ARBA" id="ARBA00022490"/>
    </source>
</evidence>
<comment type="caution">
    <text evidence="11">The sequence shown here is derived from an EMBL/GenBank/DDBJ whole genome shotgun (WGS) entry which is preliminary data.</text>
</comment>
<evidence type="ECO:0000256" key="4">
    <source>
        <dbReference type="ARBA" id="ARBA00022691"/>
    </source>
</evidence>
<dbReference type="InterPro" id="IPR058240">
    <property type="entry name" value="rSAM_sf"/>
</dbReference>
<keyword evidence="7 9" id="KW-0411">Iron-sulfur</keyword>
<sequence length="297" mass="33363">MNRHQQHKPQAAKPRWLKRRLPTGPAYENVRALLSKSRLHTVCQEARCPNLWECFSRQTSTFLIMGPYCTRNCRFCNVTHGPSGPTDPEEPARVAEAVKSLKLSYVVITSVTRDDLPDGGAGLFAKTIKAIRTRIPGTLVEVLIPDFQGNKDALQKVITAHPEVLNHNLETVPRLYPSVRPQANYRRSLLLLKRARRFDTSIPTKSGLMLGLGELPEEVEKTLQDLLEAGCSILTLGQYLQPTKEHLNVERFIPPAEFDEWKKIALAMGFAEVASGPLVRSSYHAKDLYQTLTNKDA</sequence>
<keyword evidence="6 9" id="KW-0408">Iron</keyword>
<dbReference type="PANTHER" id="PTHR10949">
    <property type="entry name" value="LIPOYL SYNTHASE"/>
    <property type="match status" value="1"/>
</dbReference>
<evidence type="ECO:0000256" key="5">
    <source>
        <dbReference type="ARBA" id="ARBA00022723"/>
    </source>
</evidence>
<dbReference type="FunFam" id="3.20.20.70:FF:000040">
    <property type="entry name" value="Lipoyl synthase"/>
    <property type="match status" value="1"/>
</dbReference>
<evidence type="ECO:0000313" key="11">
    <source>
        <dbReference type="EMBL" id="MBC8361023.1"/>
    </source>
</evidence>
<evidence type="ECO:0000259" key="10">
    <source>
        <dbReference type="PROSITE" id="PS51918"/>
    </source>
</evidence>
<evidence type="ECO:0000256" key="8">
    <source>
        <dbReference type="ARBA" id="ARBA00047326"/>
    </source>
</evidence>
<evidence type="ECO:0000256" key="7">
    <source>
        <dbReference type="ARBA" id="ARBA00023014"/>
    </source>
</evidence>
<reference evidence="11 12" key="1">
    <citation type="submission" date="2020-08" db="EMBL/GenBank/DDBJ databases">
        <title>Bridging the membrane lipid divide: bacteria of the FCB group superphylum have the potential to synthesize archaeal ether lipids.</title>
        <authorList>
            <person name="Villanueva L."/>
            <person name="Von Meijenfeldt F.A.B."/>
            <person name="Westbye A.B."/>
            <person name="Yadav S."/>
            <person name="Hopmans E.C."/>
            <person name="Dutilh B.E."/>
            <person name="Sinninghe Damste J.S."/>
        </authorList>
    </citation>
    <scope>NUCLEOTIDE SEQUENCE [LARGE SCALE GENOMIC DNA]</scope>
    <source>
        <strain evidence="11">NIOZ-UU30</strain>
    </source>
</reference>
<dbReference type="SMART" id="SM00729">
    <property type="entry name" value="Elp3"/>
    <property type="match status" value="1"/>
</dbReference>
<keyword evidence="2 9" id="KW-0963">Cytoplasm</keyword>
<dbReference type="Pfam" id="PF04055">
    <property type="entry name" value="Radical_SAM"/>
    <property type="match status" value="1"/>
</dbReference>
<dbReference type="AlphaFoldDB" id="A0A8J6NVX7"/>
<accession>A0A8J6NVX7</accession>
<feature type="binding site" evidence="9">
    <location>
        <position position="73"/>
    </location>
    <ligand>
        <name>[4Fe-4S] cluster</name>
        <dbReference type="ChEBI" id="CHEBI:49883"/>
        <label>2</label>
        <note>4Fe-4S-S-AdoMet</note>
    </ligand>
</feature>
<dbReference type="GO" id="GO:0005737">
    <property type="term" value="C:cytoplasm"/>
    <property type="evidence" value="ECO:0007669"/>
    <property type="project" value="UniProtKB-SubCell"/>
</dbReference>
<dbReference type="SFLD" id="SFLDF00271">
    <property type="entry name" value="lipoyl_synthase"/>
    <property type="match status" value="1"/>
</dbReference>
<feature type="domain" description="Radical SAM core" evidence="10">
    <location>
        <begin position="55"/>
        <end position="271"/>
    </location>
</feature>
<gene>
    <name evidence="9 11" type="primary">lipA</name>
    <name evidence="11" type="ORF">H8E23_06475</name>
</gene>
<dbReference type="Proteomes" id="UP000603434">
    <property type="component" value="Unassembled WGS sequence"/>
</dbReference>
<feature type="binding site" evidence="9">
    <location>
        <position position="76"/>
    </location>
    <ligand>
        <name>[4Fe-4S] cluster</name>
        <dbReference type="ChEBI" id="CHEBI:49883"/>
        <label>2</label>
        <note>4Fe-4S-S-AdoMet</note>
    </ligand>
</feature>
<dbReference type="GO" id="GO:0009249">
    <property type="term" value="P:protein lipoylation"/>
    <property type="evidence" value="ECO:0007669"/>
    <property type="project" value="UniProtKB-UniRule"/>
</dbReference>
<dbReference type="PROSITE" id="PS51918">
    <property type="entry name" value="RADICAL_SAM"/>
    <property type="match status" value="1"/>
</dbReference>
<name>A0A8J6NVX7_9BACT</name>
<evidence type="ECO:0000256" key="9">
    <source>
        <dbReference type="HAMAP-Rule" id="MF_00206"/>
    </source>
</evidence>
<organism evidence="11 12">
    <name type="scientific">Candidatus Desulfatibia profunda</name>
    <dbReference type="NCBI Taxonomy" id="2841695"/>
    <lineage>
        <taxon>Bacteria</taxon>
        <taxon>Pseudomonadati</taxon>
        <taxon>Thermodesulfobacteriota</taxon>
        <taxon>Desulfobacteria</taxon>
        <taxon>Desulfobacterales</taxon>
        <taxon>Desulfobacterales incertae sedis</taxon>
        <taxon>Candidatus Desulfatibia</taxon>
    </lineage>
</organism>